<feature type="region of interest" description="Disordered" evidence="1">
    <location>
        <begin position="247"/>
        <end position="274"/>
    </location>
</feature>
<dbReference type="InterPro" id="IPR025605">
    <property type="entry name" value="OST-HTH/LOTUS_dom"/>
</dbReference>
<feature type="domain" description="HTH OST-type" evidence="2">
    <location>
        <begin position="312"/>
        <end position="386"/>
    </location>
</feature>
<proteinExistence type="predicted"/>
<dbReference type="PROSITE" id="PS51644">
    <property type="entry name" value="HTH_OST"/>
    <property type="match status" value="3"/>
</dbReference>
<dbReference type="Proteomes" id="UP001497497">
    <property type="component" value="Unassembled WGS sequence"/>
</dbReference>
<evidence type="ECO:0000256" key="1">
    <source>
        <dbReference type="SAM" id="MobiDB-lite"/>
    </source>
</evidence>
<sequence>MTDRAKRKSDAKIHIRSLLQSAPLGLTLAELRRDYVDYIGTRLPSRDLGYNNDEEFLYDIPDTVQISHNGDIMVLTAVTNAATEKIHRLVSRQKVDTKKKWGVLGRQRSKFQAPRGVGQRRKWDTFGGNGRADFVDLSRPLMFDVRQAKHRVLPSVPSYIRKKIFELVKDEPGGLPLTHFGIIFRKHFGVPFDPVAMGFSTDYDLLASLGDIVTLKKFGEEIRVIEAGLGLFSHHRQQMHTHDDTRYARYNGPVDQSKAQEKPPSKNLLEKSAKETKSQCIEEIKKAKSKKSVTYEDNQQSKLIGMDLNCNIPEFVQENIKQIMAKRPKGICASRLPFEYKETFHCEFPYKTYGYSSVMEFVSDLPHIIKCERPHPQGDWQLYARNGSHPQIEEKASKCQRNQEISMGKSSHVKENSYVQETSYVQESLCSKPHHVDVEKNMKEAIAQVLCMHPDGIPLNKFQETFE</sequence>
<evidence type="ECO:0000259" key="2">
    <source>
        <dbReference type="PROSITE" id="PS51644"/>
    </source>
</evidence>
<reference evidence="3 4" key="1">
    <citation type="submission" date="2024-04" db="EMBL/GenBank/DDBJ databases">
        <authorList>
            <consortium name="Genoscope - CEA"/>
            <person name="William W."/>
        </authorList>
    </citation>
    <scope>NUCLEOTIDE SEQUENCE [LARGE SCALE GENOMIC DNA]</scope>
</reference>
<feature type="compositionally biased region" description="Basic and acidic residues" evidence="1">
    <location>
        <begin position="258"/>
        <end position="274"/>
    </location>
</feature>
<organism evidence="3 4">
    <name type="scientific">Lymnaea stagnalis</name>
    <name type="common">Great pond snail</name>
    <name type="synonym">Helix stagnalis</name>
    <dbReference type="NCBI Taxonomy" id="6523"/>
    <lineage>
        <taxon>Eukaryota</taxon>
        <taxon>Metazoa</taxon>
        <taxon>Spiralia</taxon>
        <taxon>Lophotrochozoa</taxon>
        <taxon>Mollusca</taxon>
        <taxon>Gastropoda</taxon>
        <taxon>Heterobranchia</taxon>
        <taxon>Euthyneura</taxon>
        <taxon>Panpulmonata</taxon>
        <taxon>Hygrophila</taxon>
        <taxon>Lymnaeoidea</taxon>
        <taxon>Lymnaeidae</taxon>
        <taxon>Lymnaea</taxon>
    </lineage>
</organism>
<gene>
    <name evidence="3" type="ORF">GSLYS_00012515001</name>
</gene>
<feature type="domain" description="HTH OST-type" evidence="2">
    <location>
        <begin position="7"/>
        <end position="79"/>
    </location>
</feature>
<accession>A0AAV2HYJ8</accession>
<dbReference type="Pfam" id="PF12872">
    <property type="entry name" value="OST-HTH"/>
    <property type="match status" value="3"/>
</dbReference>
<dbReference type="Gene3D" id="3.30.420.610">
    <property type="entry name" value="LOTUS domain-like"/>
    <property type="match status" value="3"/>
</dbReference>
<dbReference type="EMBL" id="CAXITT010000309">
    <property type="protein sequence ID" value="CAL1538694.1"/>
    <property type="molecule type" value="Genomic_DNA"/>
</dbReference>
<evidence type="ECO:0000313" key="3">
    <source>
        <dbReference type="EMBL" id="CAL1538694.1"/>
    </source>
</evidence>
<protein>
    <recommendedName>
        <fullName evidence="2">HTH OST-type domain-containing protein</fullName>
    </recommendedName>
</protein>
<feature type="non-terminal residue" evidence="3">
    <location>
        <position position="467"/>
    </location>
</feature>
<dbReference type="InterPro" id="IPR041966">
    <property type="entry name" value="LOTUS-like"/>
</dbReference>
<name>A0AAV2HYJ8_LYMST</name>
<dbReference type="AlphaFoldDB" id="A0AAV2HYJ8"/>
<comment type="caution">
    <text evidence="3">The sequence shown here is derived from an EMBL/GenBank/DDBJ whole genome shotgun (WGS) entry which is preliminary data.</text>
</comment>
<keyword evidence="4" id="KW-1185">Reference proteome</keyword>
<dbReference type="CDD" id="cd09972">
    <property type="entry name" value="LOTUS_TDRD_OSKAR"/>
    <property type="match status" value="1"/>
</dbReference>
<feature type="domain" description="HTH OST-type" evidence="2">
    <location>
        <begin position="156"/>
        <end position="229"/>
    </location>
</feature>
<evidence type="ECO:0000313" key="4">
    <source>
        <dbReference type="Proteomes" id="UP001497497"/>
    </source>
</evidence>